<dbReference type="InterPro" id="IPR050640">
    <property type="entry name" value="Bact_2-comp_sensor_kinase"/>
</dbReference>
<dbReference type="InterPro" id="IPR003594">
    <property type="entry name" value="HATPase_dom"/>
</dbReference>
<evidence type="ECO:0000256" key="3">
    <source>
        <dbReference type="ARBA" id="ARBA00022679"/>
    </source>
</evidence>
<evidence type="ECO:0000313" key="8">
    <source>
        <dbReference type="Proteomes" id="UP000248057"/>
    </source>
</evidence>
<dbReference type="GO" id="GO:0000155">
    <property type="term" value="F:phosphorelay sensor kinase activity"/>
    <property type="evidence" value="ECO:0007669"/>
    <property type="project" value="InterPro"/>
</dbReference>
<dbReference type="SUPFAM" id="SSF55874">
    <property type="entry name" value="ATPase domain of HSP90 chaperone/DNA topoisomerase II/histidine kinase"/>
    <property type="match status" value="1"/>
</dbReference>
<sequence>MKKIKQWVNQLSVKMKLIFYGYLIITPVLILICAVLLFYNYNKDLESRLENDRSSVNALAESIYVLQSDIKDFSTYFCINDEVHALLTAKNAEELNKNAKLWLEEAPMQIVQDMVALKGHIKTIGIYPENGVRPYLRCMDASAYVPDLETVKKTAVYRDTLDSDNGILWRSVSKYDKETYNTNRSDKVVLYRGIFDLTQKKTLGYIVIGVSQEVFQELGEGILHSDREGVLILDKFGGELSRSGSIPKQVAEYLKSDDFIKEDYRKRKHNFTFGDYQVVCSQKEKNSSIVVKVVPRYSRQMQLTDIAYMPITLMIGVLLGLLPLLLIISNIVTRPLKRVSEAIVKFSTGDFDQRVEVETRDEVGEVAECFNKMVEDIKSLIDENYVITLQEKESELAALQAQINPHFLYNTLDSLYWQATEADNDEIAESILALSQLFRLVLSQGKKEVTVAQEIELVSRYLQIQKMRFSRRLHYEINVADEVKAVYIPKLILQPFVENAIVHGFENVSIPCYLTVTGRLDKGKIRFEIKDTGIGMRQDQIDDIWEEEPAQYARQRIGRYAIKNIKERLELRYHGDFKLEIQSDVGKGTTVILCIPFEGVHNEEERKCR</sequence>
<feature type="domain" description="HAMP" evidence="6">
    <location>
        <begin position="330"/>
        <end position="382"/>
    </location>
</feature>
<dbReference type="EMBL" id="QJKD01000004">
    <property type="protein sequence ID" value="PXX54462.1"/>
    <property type="molecule type" value="Genomic_DNA"/>
</dbReference>
<name>A0A2V3Y7F8_9FIRM</name>
<comment type="subcellular location">
    <subcellularLocation>
        <location evidence="1">Membrane</location>
    </subcellularLocation>
</comment>
<keyword evidence="3" id="KW-0808">Transferase</keyword>
<dbReference type="PANTHER" id="PTHR34220:SF7">
    <property type="entry name" value="SENSOR HISTIDINE KINASE YPDA"/>
    <property type="match status" value="1"/>
</dbReference>
<dbReference type="Gene3D" id="6.10.340.10">
    <property type="match status" value="1"/>
</dbReference>
<evidence type="ECO:0000313" key="7">
    <source>
        <dbReference type="EMBL" id="PXX54462.1"/>
    </source>
</evidence>
<evidence type="ECO:0000256" key="2">
    <source>
        <dbReference type="ARBA" id="ARBA00022553"/>
    </source>
</evidence>
<dbReference type="InterPro" id="IPR010559">
    <property type="entry name" value="Sig_transdc_His_kin_internal"/>
</dbReference>
<dbReference type="AlphaFoldDB" id="A0A2V3Y7F8"/>
<dbReference type="RefSeq" id="WP_110322772.1">
    <property type="nucleotide sequence ID" value="NZ_QJKD01000004.1"/>
</dbReference>
<dbReference type="Gene3D" id="3.30.565.10">
    <property type="entry name" value="Histidine kinase-like ATPase, C-terminal domain"/>
    <property type="match status" value="1"/>
</dbReference>
<dbReference type="GeneID" id="86061305"/>
<keyword evidence="5" id="KW-1133">Transmembrane helix</keyword>
<evidence type="ECO:0000256" key="4">
    <source>
        <dbReference type="ARBA" id="ARBA00022777"/>
    </source>
</evidence>
<keyword evidence="5" id="KW-0812">Transmembrane</keyword>
<gene>
    <name evidence="7" type="ORF">DFR60_104288</name>
</gene>
<keyword evidence="2" id="KW-0597">Phosphoprotein</keyword>
<feature type="transmembrane region" description="Helical" evidence="5">
    <location>
        <begin position="306"/>
        <end position="328"/>
    </location>
</feature>
<dbReference type="PANTHER" id="PTHR34220">
    <property type="entry name" value="SENSOR HISTIDINE KINASE YPDA"/>
    <property type="match status" value="1"/>
</dbReference>
<evidence type="ECO:0000256" key="5">
    <source>
        <dbReference type="SAM" id="Phobius"/>
    </source>
</evidence>
<dbReference type="SMART" id="SM00304">
    <property type="entry name" value="HAMP"/>
    <property type="match status" value="1"/>
</dbReference>
<feature type="transmembrane region" description="Helical" evidence="5">
    <location>
        <begin position="17"/>
        <end position="39"/>
    </location>
</feature>
<keyword evidence="5" id="KW-0472">Membrane</keyword>
<dbReference type="SUPFAM" id="SSF158472">
    <property type="entry name" value="HAMP domain-like"/>
    <property type="match status" value="1"/>
</dbReference>
<accession>A0A2V3Y7F8</accession>
<dbReference type="InterPro" id="IPR036890">
    <property type="entry name" value="HATPase_C_sf"/>
</dbReference>
<dbReference type="CDD" id="cd06225">
    <property type="entry name" value="HAMP"/>
    <property type="match status" value="1"/>
</dbReference>
<dbReference type="Pfam" id="PF02518">
    <property type="entry name" value="HATPase_c"/>
    <property type="match status" value="1"/>
</dbReference>
<dbReference type="GO" id="GO:0016020">
    <property type="term" value="C:membrane"/>
    <property type="evidence" value="ECO:0007669"/>
    <property type="project" value="UniProtKB-SubCell"/>
</dbReference>
<dbReference type="Proteomes" id="UP000248057">
    <property type="component" value="Unassembled WGS sequence"/>
</dbReference>
<keyword evidence="4 7" id="KW-0418">Kinase</keyword>
<dbReference type="Pfam" id="PF06580">
    <property type="entry name" value="His_kinase"/>
    <property type="match status" value="1"/>
</dbReference>
<protein>
    <submittedName>
        <fullName evidence="7">Two-component system sensor histidine kinase YesM</fullName>
    </submittedName>
</protein>
<reference evidence="7 8" key="1">
    <citation type="submission" date="2018-05" db="EMBL/GenBank/DDBJ databases">
        <title>Genomic Encyclopedia of Type Strains, Phase IV (KMG-IV): sequencing the most valuable type-strain genomes for metagenomic binning, comparative biology and taxonomic classification.</title>
        <authorList>
            <person name="Goeker M."/>
        </authorList>
    </citation>
    <scope>NUCLEOTIDE SEQUENCE [LARGE SCALE GENOMIC DNA]</scope>
    <source>
        <strain evidence="7 8">DSM 24995</strain>
    </source>
</reference>
<dbReference type="Pfam" id="PF00672">
    <property type="entry name" value="HAMP"/>
    <property type="match status" value="1"/>
</dbReference>
<evidence type="ECO:0000259" key="6">
    <source>
        <dbReference type="PROSITE" id="PS50885"/>
    </source>
</evidence>
<keyword evidence="8" id="KW-1185">Reference proteome</keyword>
<evidence type="ECO:0000256" key="1">
    <source>
        <dbReference type="ARBA" id="ARBA00004370"/>
    </source>
</evidence>
<comment type="caution">
    <text evidence="7">The sequence shown here is derived from an EMBL/GenBank/DDBJ whole genome shotgun (WGS) entry which is preliminary data.</text>
</comment>
<organism evidence="7 8">
    <name type="scientific">Hungatella effluvii</name>
    <dbReference type="NCBI Taxonomy" id="1096246"/>
    <lineage>
        <taxon>Bacteria</taxon>
        <taxon>Bacillati</taxon>
        <taxon>Bacillota</taxon>
        <taxon>Clostridia</taxon>
        <taxon>Lachnospirales</taxon>
        <taxon>Lachnospiraceae</taxon>
        <taxon>Hungatella</taxon>
    </lineage>
</organism>
<dbReference type="PROSITE" id="PS50885">
    <property type="entry name" value="HAMP"/>
    <property type="match status" value="1"/>
</dbReference>
<dbReference type="InterPro" id="IPR003660">
    <property type="entry name" value="HAMP_dom"/>
</dbReference>
<proteinExistence type="predicted"/>